<protein>
    <recommendedName>
        <fullName evidence="6">Xylulose kinase</fullName>
        <ecNumber evidence="6">2.7.1.17</ecNumber>
    </recommendedName>
</protein>
<feature type="domain" description="Carbohydrate kinase FGGY C-terminal" evidence="9">
    <location>
        <begin position="477"/>
        <end position="530"/>
    </location>
</feature>
<organism evidence="10 11">
    <name type="scientific">Smittium mucronatum</name>
    <dbReference type="NCBI Taxonomy" id="133383"/>
    <lineage>
        <taxon>Eukaryota</taxon>
        <taxon>Fungi</taxon>
        <taxon>Fungi incertae sedis</taxon>
        <taxon>Zoopagomycota</taxon>
        <taxon>Kickxellomycotina</taxon>
        <taxon>Harpellomycetes</taxon>
        <taxon>Harpellales</taxon>
        <taxon>Legeriomycetaceae</taxon>
        <taxon>Smittium</taxon>
    </lineage>
</organism>
<name>A0A1R0GYI3_9FUNG</name>
<keyword evidence="7" id="KW-0812">Transmembrane</keyword>
<evidence type="ECO:0000259" key="9">
    <source>
        <dbReference type="Pfam" id="PF02782"/>
    </source>
</evidence>
<keyword evidence="3 6" id="KW-0808">Transferase</keyword>
<dbReference type="InterPro" id="IPR018485">
    <property type="entry name" value="FGGY_C"/>
</dbReference>
<keyword evidence="2 6" id="KW-0859">Xylose metabolism</keyword>
<dbReference type="EMBL" id="LSSL01002045">
    <property type="protein sequence ID" value="OLY81961.1"/>
    <property type="molecule type" value="Genomic_DNA"/>
</dbReference>
<dbReference type="InterPro" id="IPR042024">
    <property type="entry name" value="D-XK_euk"/>
</dbReference>
<dbReference type="PANTHER" id="PTHR10196">
    <property type="entry name" value="SUGAR KINASE"/>
    <property type="match status" value="1"/>
</dbReference>
<evidence type="ECO:0000313" key="10">
    <source>
        <dbReference type="EMBL" id="OLY81961.1"/>
    </source>
</evidence>
<dbReference type="PANTHER" id="PTHR10196:SF57">
    <property type="entry name" value="XYLULOSE KINASE"/>
    <property type="match status" value="1"/>
</dbReference>
<gene>
    <name evidence="10" type="ORF">AYI68_g3924</name>
</gene>
<dbReference type="Pfam" id="PF00370">
    <property type="entry name" value="FGGY_N"/>
    <property type="match status" value="1"/>
</dbReference>
<proteinExistence type="inferred from homology"/>
<dbReference type="Pfam" id="PF02782">
    <property type="entry name" value="FGGY_C"/>
    <property type="match status" value="1"/>
</dbReference>
<dbReference type="GO" id="GO:0004856">
    <property type="term" value="F:D-xylulokinase activity"/>
    <property type="evidence" value="ECO:0007669"/>
    <property type="project" value="UniProtKB-UniRule"/>
</dbReference>
<evidence type="ECO:0000313" key="11">
    <source>
        <dbReference type="Proteomes" id="UP000187455"/>
    </source>
</evidence>
<evidence type="ECO:0000256" key="6">
    <source>
        <dbReference type="RuleBase" id="RU367058"/>
    </source>
</evidence>
<reference evidence="10 11" key="1">
    <citation type="journal article" date="2016" name="Mol. Biol. Evol.">
        <title>Genome-Wide Survey of Gut Fungi (Harpellales) Reveals the First Horizontally Transferred Ubiquitin Gene from a Mosquito Host.</title>
        <authorList>
            <person name="Wang Y."/>
            <person name="White M.M."/>
            <person name="Kvist S."/>
            <person name="Moncalvo J.M."/>
        </authorList>
    </citation>
    <scope>NUCLEOTIDE SEQUENCE [LARGE SCALE GENOMIC DNA]</scope>
    <source>
        <strain evidence="10 11">ALG-7-W6</strain>
    </source>
</reference>
<evidence type="ECO:0000256" key="5">
    <source>
        <dbReference type="ARBA" id="ARBA00048885"/>
    </source>
</evidence>
<dbReference type="Gene3D" id="3.30.420.40">
    <property type="match status" value="2"/>
</dbReference>
<dbReference type="AlphaFoldDB" id="A0A1R0GYI3"/>
<evidence type="ECO:0000259" key="8">
    <source>
        <dbReference type="Pfam" id="PF00370"/>
    </source>
</evidence>
<accession>A0A1R0GYI3</accession>
<comment type="function">
    <text evidence="6">Highly specific D-xylulose kinase which participates in the catabolism of xylose. Xylose is a major component of hemicelluloses such as xylan. Most fungi utilize D-xylose via three enzymatic reactions, xylose reductase (XR), xylitol dehydrogenase (XDH), and xylulokinase, to form xylulose 5-phosphate, which enters pentose phosphate pathway.</text>
</comment>
<evidence type="ECO:0000256" key="1">
    <source>
        <dbReference type="ARBA" id="ARBA00009156"/>
    </source>
</evidence>
<evidence type="ECO:0000256" key="2">
    <source>
        <dbReference type="ARBA" id="ARBA00022629"/>
    </source>
</evidence>
<comment type="caution">
    <text evidence="10">The sequence shown here is derived from an EMBL/GenBank/DDBJ whole genome shotgun (WGS) entry which is preliminary data.</text>
</comment>
<keyword evidence="7" id="KW-0472">Membrane</keyword>
<dbReference type="SUPFAM" id="SSF53067">
    <property type="entry name" value="Actin-like ATPase domain"/>
    <property type="match status" value="2"/>
</dbReference>
<evidence type="ECO:0000256" key="3">
    <source>
        <dbReference type="ARBA" id="ARBA00022679"/>
    </source>
</evidence>
<keyword evidence="6" id="KW-0119">Carbohydrate metabolism</keyword>
<comment type="catalytic activity">
    <reaction evidence="5 6">
        <text>D-xylulose + ATP = D-xylulose 5-phosphate + ADP + H(+)</text>
        <dbReference type="Rhea" id="RHEA:10964"/>
        <dbReference type="ChEBI" id="CHEBI:15378"/>
        <dbReference type="ChEBI" id="CHEBI:17140"/>
        <dbReference type="ChEBI" id="CHEBI:30616"/>
        <dbReference type="ChEBI" id="CHEBI:57737"/>
        <dbReference type="ChEBI" id="CHEBI:456216"/>
        <dbReference type="EC" id="2.7.1.17"/>
    </reaction>
</comment>
<comment type="similarity">
    <text evidence="1 6">Belongs to the FGGY kinase family.</text>
</comment>
<sequence length="614" mass="68520">MKNKDIIIVTLFSQVLSCNIILMALFLGLDLSTQQLKGVVIRDDFTFVYETLVVFDLELPQYKTTKGRVLHKNGVVTSPVLMWVDAISLLFCKLKNGLGDRIADIASIGGAAQQHGSVYWKDFENIKLDNNLALSKQFETHNVFTVTNSPTWEDSSTTEYCNELSSLHTPQKIAIISGSVPYERFTGNQISKVQKEFPEIYNNTERISLVSSFLPSILLGLYAPIEVSDASGMNLLDVQTRKWSQVLCDQELLSKLGPDPVFFGTAIGTIHDYFVSNYGFNKKCMICSMTGDNPGNLSFIDDLAQENSLNTHSPNTKLTIVVSLGTSDTIIFPIKAYPYSFENLLPSVDSYTGSILSHPNAPNEWAVLICYKNGSLAREFICNNLQENINNNPKLVSDKWGTFEKAYNYTQISPDQFGFYYILPEIIPKAKGIHRFTRISSREGHDRDSVVQTPSSSLYKHELISSIKIIDADARLIIKSQVMSMKLDCLRKNLDVRSDIEKLVITGGASKNDLILQTIADVFGLPTYTIDHDGDLGDESKDVSSLSMPAMAGAMSALKSFQKNFPPNASNSFNPTKSTYFLKLAKPPIHSNSLEYMNQMADFTYLRDYLASHT</sequence>
<dbReference type="Proteomes" id="UP000187455">
    <property type="component" value="Unassembled WGS sequence"/>
</dbReference>
<evidence type="ECO:0000256" key="4">
    <source>
        <dbReference type="ARBA" id="ARBA00022777"/>
    </source>
</evidence>
<dbReference type="InterPro" id="IPR018484">
    <property type="entry name" value="FGGY_N"/>
</dbReference>
<keyword evidence="4 6" id="KW-0418">Kinase</keyword>
<keyword evidence="6" id="KW-0547">Nucleotide-binding</keyword>
<evidence type="ECO:0000256" key="7">
    <source>
        <dbReference type="SAM" id="Phobius"/>
    </source>
</evidence>
<dbReference type="GO" id="GO:0005997">
    <property type="term" value="P:xylulose metabolic process"/>
    <property type="evidence" value="ECO:0007669"/>
    <property type="project" value="TreeGrafter"/>
</dbReference>
<keyword evidence="7" id="KW-1133">Transmembrane helix</keyword>
<dbReference type="GO" id="GO:0042732">
    <property type="term" value="P:D-xylose metabolic process"/>
    <property type="evidence" value="ECO:0007669"/>
    <property type="project" value="UniProtKB-UniRule"/>
</dbReference>
<dbReference type="OrthoDB" id="1728974at2759"/>
<keyword evidence="6" id="KW-0067">ATP-binding</keyword>
<feature type="domain" description="Carbohydrate kinase FGGY N-terminal" evidence="8">
    <location>
        <begin position="146"/>
        <end position="293"/>
    </location>
</feature>
<dbReference type="GO" id="GO:0005829">
    <property type="term" value="C:cytosol"/>
    <property type="evidence" value="ECO:0007669"/>
    <property type="project" value="TreeGrafter"/>
</dbReference>
<dbReference type="InterPro" id="IPR043129">
    <property type="entry name" value="ATPase_NBD"/>
</dbReference>
<keyword evidence="11" id="KW-1185">Reference proteome</keyword>
<dbReference type="CDD" id="cd07776">
    <property type="entry name" value="ASKHA_NBD_FGGY_SpXK-like"/>
    <property type="match status" value="1"/>
</dbReference>
<dbReference type="EC" id="2.7.1.17" evidence="6"/>
<dbReference type="STRING" id="133383.A0A1R0GYI3"/>
<feature type="transmembrane region" description="Helical" evidence="7">
    <location>
        <begin position="7"/>
        <end position="29"/>
    </location>
</feature>
<dbReference type="GO" id="GO:0005524">
    <property type="term" value="F:ATP binding"/>
    <property type="evidence" value="ECO:0007669"/>
    <property type="project" value="UniProtKB-UniRule"/>
</dbReference>